<reference evidence="2" key="1">
    <citation type="journal article" date="2015" name="MBio">
        <title>Genome-Resolved Metagenomic Analysis Reveals Roles for Candidate Phyla and Other Microbial Community Members in Biogeochemical Transformations in Oil Reservoirs.</title>
        <authorList>
            <person name="Hu P."/>
            <person name="Tom L."/>
            <person name="Singh A."/>
            <person name="Thomas B.C."/>
            <person name="Baker B.J."/>
            <person name="Piceno Y.M."/>
            <person name="Andersen G.L."/>
            <person name="Banfield J.F."/>
        </authorList>
    </citation>
    <scope>NUCLEOTIDE SEQUENCE [LARGE SCALE GENOMIC DNA]</scope>
</reference>
<sequence>MTTRTIFILLISVAQVTALYPQTTARERIEQRRQQERQASVSPAIRENRSNIEEEIADARWSRIIYRYIDLRKEGNAPLYHPSTSAGGQRNLFAMIFRLLQEDRIRAYEYLDGREEFTEEYRVRFPELVDRFGIYHETENGVITVNDADVPSNEVLGYYLKEAYYFDTATSAFRVQPLALCPILFRQDECHGDGR</sequence>
<dbReference type="InterPro" id="IPR019847">
    <property type="entry name" value="Gliding_motility_assoc_GldN"/>
</dbReference>
<dbReference type="NCBIfam" id="TIGR03523">
    <property type="entry name" value="GldN"/>
    <property type="match status" value="1"/>
</dbReference>
<accession>A0A117LYT3</accession>
<name>A0A117LYT3_9BACT</name>
<protein>
    <recommendedName>
        <fullName evidence="3">Gliding motility-associated protein GldN</fullName>
    </recommendedName>
</protein>
<dbReference type="AlphaFoldDB" id="A0A117LYT3"/>
<gene>
    <name evidence="1" type="ORF">XD92_1598</name>
</gene>
<evidence type="ECO:0008006" key="3">
    <source>
        <dbReference type="Google" id="ProtNLM"/>
    </source>
</evidence>
<dbReference type="EMBL" id="LGGN01000402">
    <property type="protein sequence ID" value="KUK74875.1"/>
    <property type="molecule type" value="Genomic_DNA"/>
</dbReference>
<evidence type="ECO:0000313" key="1">
    <source>
        <dbReference type="EMBL" id="KUK74875.1"/>
    </source>
</evidence>
<dbReference type="Proteomes" id="UP000053860">
    <property type="component" value="Unassembled WGS sequence"/>
</dbReference>
<comment type="caution">
    <text evidence="1">The sequence shown here is derived from an EMBL/GenBank/DDBJ whole genome shotgun (WGS) entry which is preliminary data.</text>
</comment>
<evidence type="ECO:0000313" key="2">
    <source>
        <dbReference type="Proteomes" id="UP000053860"/>
    </source>
</evidence>
<organism evidence="1 2">
    <name type="scientific">Proteiniphilum acetatigenes</name>
    <dbReference type="NCBI Taxonomy" id="294710"/>
    <lineage>
        <taxon>Bacteria</taxon>
        <taxon>Pseudomonadati</taxon>
        <taxon>Bacteroidota</taxon>
        <taxon>Bacteroidia</taxon>
        <taxon>Bacteroidales</taxon>
        <taxon>Dysgonomonadaceae</taxon>
        <taxon>Proteiniphilum</taxon>
    </lineage>
</organism>
<proteinExistence type="predicted"/>
<dbReference type="Pfam" id="PF19841">
    <property type="entry name" value="GldN"/>
    <property type="match status" value="1"/>
</dbReference>